<dbReference type="RefSeq" id="WP_260746454.1">
    <property type="nucleotide sequence ID" value="NZ_CP092109.1"/>
</dbReference>
<gene>
    <name evidence="2" type="ORF">L9S41_10380</name>
</gene>
<feature type="region of interest" description="Disordered" evidence="1">
    <location>
        <begin position="46"/>
        <end position="74"/>
    </location>
</feature>
<reference evidence="2" key="1">
    <citation type="journal article" date="2022" name="Environ. Microbiol.">
        <title>Geoalkalibacter halelectricus SAP #1 sp. nov. possessing extracellular electron transfer and mineral#reducing capabilities from a haloalkaline environment.</title>
        <authorList>
            <person name="Yadav S."/>
            <person name="Singh R."/>
            <person name="Sundharam S.S."/>
            <person name="Chaudhary S."/>
            <person name="Krishnamurthi S."/>
            <person name="Patil S.A."/>
        </authorList>
    </citation>
    <scope>NUCLEOTIDE SEQUENCE</scope>
    <source>
        <strain evidence="2">SAP-1</strain>
    </source>
</reference>
<proteinExistence type="predicted"/>
<organism evidence="2 3">
    <name type="scientific">Geoalkalibacter halelectricus</name>
    <dbReference type="NCBI Taxonomy" id="2847045"/>
    <lineage>
        <taxon>Bacteria</taxon>
        <taxon>Pseudomonadati</taxon>
        <taxon>Thermodesulfobacteriota</taxon>
        <taxon>Desulfuromonadia</taxon>
        <taxon>Desulfuromonadales</taxon>
        <taxon>Geoalkalibacteraceae</taxon>
        <taxon>Geoalkalibacter</taxon>
    </lineage>
</organism>
<dbReference type="Proteomes" id="UP001060414">
    <property type="component" value="Chromosome"/>
</dbReference>
<sequence>MQSTKLTPGDSIEARCTKCRKNTAHVILTLGEKEPLTVECGSCARQHKYRPPSSPKKPVARRNTNSKDAERKEWETLRPSMNGANAHEYSMTGTYKVKNLINHPIFGLGLVQRVVGAQKVEVLFEDGKKMMRCK</sequence>
<accession>A0ABY5ZG16</accession>
<feature type="compositionally biased region" description="Basic and acidic residues" evidence="1">
    <location>
        <begin position="65"/>
        <end position="74"/>
    </location>
</feature>
<evidence type="ECO:0000256" key="1">
    <source>
        <dbReference type="SAM" id="MobiDB-lite"/>
    </source>
</evidence>
<dbReference type="EMBL" id="CP092109">
    <property type="protein sequence ID" value="UWZ78105.1"/>
    <property type="molecule type" value="Genomic_DNA"/>
</dbReference>
<protein>
    <submittedName>
        <fullName evidence="2">Uncharacterized protein</fullName>
    </submittedName>
</protein>
<evidence type="ECO:0000313" key="2">
    <source>
        <dbReference type="EMBL" id="UWZ78105.1"/>
    </source>
</evidence>
<keyword evidence="3" id="KW-1185">Reference proteome</keyword>
<name>A0ABY5ZG16_9BACT</name>
<evidence type="ECO:0000313" key="3">
    <source>
        <dbReference type="Proteomes" id="UP001060414"/>
    </source>
</evidence>